<keyword evidence="15" id="KW-0406">Ion transport</keyword>
<evidence type="ECO:0000256" key="13">
    <source>
        <dbReference type="ARBA" id="ARBA00022989"/>
    </source>
</evidence>
<comment type="catalytic activity">
    <reaction evidence="19">
        <text>Ca(2+)(in) + 3 Na(+)(out) = Ca(2+)(out) + 3 Na(+)(in)</text>
        <dbReference type="Rhea" id="RHEA:69955"/>
        <dbReference type="ChEBI" id="CHEBI:29101"/>
        <dbReference type="ChEBI" id="CHEBI:29108"/>
    </reaction>
</comment>
<evidence type="ECO:0000256" key="18">
    <source>
        <dbReference type="ARBA" id="ARBA00023201"/>
    </source>
</evidence>
<comment type="caution">
    <text evidence="22">The sequence shown here is derived from an EMBL/GenBank/DDBJ whole genome shotgun (WGS) entry which is preliminary data.</text>
</comment>
<keyword evidence="4" id="KW-0050">Antiport</keyword>
<sequence>MSTELANLTDTFSCQKFRCSGRGILLPFGIEACMSIPLRATLYFIFLLYLFLGIAIIADIFMSSIETITSKRRKIRYPSPGEKDKFITVEVHLWNDTVANLTLMALGSSAPEILLSIIEIVGNRFEAGELGPGTIVGSAAYNLLMISALCIASIKAPETRKVKLYSVFMITSFFGFFAYIWMFIVLSVISKDVVDLWEAVITFLMFPLVVILAFLAEKNFYASSKIDMEEEEQTLILTPPELDQSGAVRGFRKDELLQFLRDLGQSTNLSMEDKAQLFSAKLSESMPRSRMQYRIQGARMLTGGKSLFVNLPDKLQEIHDEMLKIKPDETGHRTLSPEILHETDHTPRLEFGAAAYAVLESDRLVDIIIRRFGPADVDIYQRAIKPQSSDGTLPLDHQIGGRKGTLSKIDFDDDPHMVILEFASSSYAVLEQEQRVTVEVVRHGDTNSVVQFRLDTIDGTATAGEDYIKLSEEFRMERGQQEKKITIHIIDDNQWEPDETFFVKLSLPEGEENRTKLGSKTVALVTIINDDDPGFIEFEETINLVKESVGKAELKVARVNGADGKVSVHYRTKDIDAVGTKDYEPADNELVFEHGEISKIISIPITNDLEAEKDESFSVELYNPTGGAQIGKHAKTVVTIINDDDYKTMANKMASLVQVDLDKLSVTKTSWGEQFQNAMNVNGGDLETAKFGHYIAHTLAFFWKVLFAFVPPTSMAGGWLTFFVSLFFIALLTAVVGDVAAIFGCLVGLKDSITAISFVALGTSLPDTFASMIAAKNSKSADDAIGNITGSNSVNVFLGLGLPWLVAAIYWESKNLPFTVKAGDLSFSVLVFSVCCVLGMSVLIIRRFVGFFGKAELGGPTIPKYLCSVFFVLLWIGYLVLSSLQAYGYIAWSS</sequence>
<dbReference type="InterPro" id="IPR004836">
    <property type="entry name" value="Na_Ca_Ex"/>
</dbReference>
<feature type="transmembrane region" description="Helical" evidence="20">
    <location>
        <begin position="722"/>
        <end position="749"/>
    </location>
</feature>
<dbReference type="GO" id="GO:0005516">
    <property type="term" value="F:calmodulin binding"/>
    <property type="evidence" value="ECO:0007669"/>
    <property type="project" value="UniProtKB-KW"/>
</dbReference>
<feature type="transmembrane region" description="Helical" evidence="20">
    <location>
        <begin position="130"/>
        <end position="152"/>
    </location>
</feature>
<dbReference type="Gene3D" id="2.60.40.2030">
    <property type="match status" value="2"/>
</dbReference>
<comment type="subcellular location">
    <subcellularLocation>
        <location evidence="1">Cell membrane</location>
        <topology evidence="1">Multi-pass membrane protein</topology>
    </subcellularLocation>
</comment>
<dbReference type="GO" id="GO:0098794">
    <property type="term" value="C:postsynapse"/>
    <property type="evidence" value="ECO:0007669"/>
    <property type="project" value="TreeGrafter"/>
</dbReference>
<dbReference type="GO" id="GO:0098703">
    <property type="term" value="P:calcium ion import across plasma membrane"/>
    <property type="evidence" value="ECO:0007669"/>
    <property type="project" value="TreeGrafter"/>
</dbReference>
<evidence type="ECO:0000256" key="12">
    <source>
        <dbReference type="ARBA" id="ARBA00022860"/>
    </source>
</evidence>
<evidence type="ECO:0000256" key="1">
    <source>
        <dbReference type="ARBA" id="ARBA00004651"/>
    </source>
</evidence>
<keyword evidence="7 20" id="KW-0812">Transmembrane</keyword>
<dbReference type="GO" id="GO:0005432">
    <property type="term" value="F:calcium:sodium antiporter activity"/>
    <property type="evidence" value="ECO:0007669"/>
    <property type="project" value="InterPro"/>
</dbReference>
<protein>
    <recommendedName>
        <fullName evidence="21">Calx-beta domain-containing protein</fullName>
    </recommendedName>
</protein>
<keyword evidence="9" id="KW-0732">Signal</keyword>
<feature type="domain" description="Calx-beta" evidence="21">
    <location>
        <begin position="523"/>
        <end position="622"/>
    </location>
</feature>
<evidence type="ECO:0000256" key="11">
    <source>
        <dbReference type="ARBA" id="ARBA00022837"/>
    </source>
</evidence>
<evidence type="ECO:0000256" key="20">
    <source>
        <dbReference type="SAM" id="Phobius"/>
    </source>
</evidence>
<dbReference type="OrthoDB" id="418484at2759"/>
<dbReference type="GO" id="GO:0007154">
    <property type="term" value="P:cell communication"/>
    <property type="evidence" value="ECO:0007669"/>
    <property type="project" value="InterPro"/>
</dbReference>
<dbReference type="InterPro" id="IPR038081">
    <property type="entry name" value="CalX-like_sf"/>
</dbReference>
<feature type="domain" description="Calx-beta" evidence="21">
    <location>
        <begin position="407"/>
        <end position="506"/>
    </location>
</feature>
<dbReference type="GO" id="GO:0042383">
    <property type="term" value="C:sarcolemma"/>
    <property type="evidence" value="ECO:0007669"/>
    <property type="project" value="TreeGrafter"/>
</dbReference>
<dbReference type="SMART" id="SM00237">
    <property type="entry name" value="Calx_beta"/>
    <property type="match status" value="2"/>
</dbReference>
<keyword evidence="12" id="KW-0112">Calmodulin-binding</keyword>
<dbReference type="Gene3D" id="1.20.1420.30">
    <property type="entry name" value="NCX, central ion-binding region"/>
    <property type="match status" value="2"/>
</dbReference>
<evidence type="ECO:0000256" key="10">
    <source>
        <dbReference type="ARBA" id="ARBA00022737"/>
    </source>
</evidence>
<keyword evidence="10" id="KW-0677">Repeat</keyword>
<feature type="transmembrane region" description="Helical" evidence="20">
    <location>
        <begin position="825"/>
        <end position="845"/>
    </location>
</feature>
<keyword evidence="13 20" id="KW-1133">Transmembrane helix</keyword>
<keyword evidence="17" id="KW-0325">Glycoprotein</keyword>
<evidence type="ECO:0000256" key="9">
    <source>
        <dbReference type="ARBA" id="ARBA00022729"/>
    </source>
</evidence>
<evidence type="ECO:0000256" key="14">
    <source>
        <dbReference type="ARBA" id="ARBA00023053"/>
    </source>
</evidence>
<dbReference type="Pfam" id="PF01699">
    <property type="entry name" value="Na_Ca_ex"/>
    <property type="match status" value="2"/>
</dbReference>
<evidence type="ECO:0000256" key="8">
    <source>
        <dbReference type="ARBA" id="ARBA00022723"/>
    </source>
</evidence>
<evidence type="ECO:0000256" key="4">
    <source>
        <dbReference type="ARBA" id="ARBA00022449"/>
    </source>
</evidence>
<dbReference type="Proteomes" id="UP000663891">
    <property type="component" value="Unassembled WGS sequence"/>
</dbReference>
<keyword evidence="18" id="KW-0739">Sodium transport</keyword>
<keyword evidence="8" id="KW-0479">Metal-binding</keyword>
<name>A0A814YSF5_9BILA</name>
<dbReference type="SUPFAM" id="SSF141072">
    <property type="entry name" value="CalX-like"/>
    <property type="match status" value="2"/>
</dbReference>
<keyword evidence="16 20" id="KW-0472">Membrane</keyword>
<evidence type="ECO:0000259" key="21">
    <source>
        <dbReference type="SMART" id="SM00237"/>
    </source>
</evidence>
<evidence type="ECO:0000256" key="16">
    <source>
        <dbReference type="ARBA" id="ARBA00023136"/>
    </source>
</evidence>
<keyword evidence="5" id="KW-1003">Cell membrane</keyword>
<evidence type="ECO:0000313" key="23">
    <source>
        <dbReference type="Proteomes" id="UP000663891"/>
    </source>
</evidence>
<evidence type="ECO:0000256" key="3">
    <source>
        <dbReference type="ARBA" id="ARBA00022448"/>
    </source>
</evidence>
<keyword evidence="14" id="KW-0915">Sodium</keyword>
<keyword evidence="3" id="KW-0813">Transport</keyword>
<evidence type="ECO:0000256" key="5">
    <source>
        <dbReference type="ARBA" id="ARBA00022475"/>
    </source>
</evidence>
<accession>A0A814YSF5</accession>
<evidence type="ECO:0000256" key="2">
    <source>
        <dbReference type="ARBA" id="ARBA00007489"/>
    </source>
</evidence>
<proteinExistence type="inferred from homology"/>
<comment type="similarity">
    <text evidence="2">Belongs to the Ca(2+):cation antiporter (CaCA) (TC 2.A.19) family. SLC8 subfamily.</text>
</comment>
<dbReference type="InterPro" id="IPR051171">
    <property type="entry name" value="CaCA"/>
</dbReference>
<evidence type="ECO:0000256" key="7">
    <source>
        <dbReference type="ARBA" id="ARBA00022692"/>
    </source>
</evidence>
<dbReference type="PRINTS" id="PR01259">
    <property type="entry name" value="NACAEXCHNGR"/>
</dbReference>
<dbReference type="AlphaFoldDB" id="A0A814YSF5"/>
<evidence type="ECO:0000256" key="19">
    <source>
        <dbReference type="ARBA" id="ARBA00033667"/>
    </source>
</evidence>
<dbReference type="PANTHER" id="PTHR11878">
    <property type="entry name" value="SODIUM/CALCIUM EXCHANGER"/>
    <property type="match status" value="1"/>
</dbReference>
<dbReference type="Pfam" id="PF03160">
    <property type="entry name" value="Calx-beta"/>
    <property type="match status" value="1"/>
</dbReference>
<evidence type="ECO:0000256" key="17">
    <source>
        <dbReference type="ARBA" id="ARBA00023180"/>
    </source>
</evidence>
<gene>
    <name evidence="22" type="ORF">VCS650_LOCUS27423</name>
</gene>
<feature type="transmembrane region" description="Helical" evidence="20">
    <location>
        <begin position="164"/>
        <end position="190"/>
    </location>
</feature>
<dbReference type="GO" id="GO:0030424">
    <property type="term" value="C:axon"/>
    <property type="evidence" value="ECO:0007669"/>
    <property type="project" value="TreeGrafter"/>
</dbReference>
<evidence type="ECO:0000256" key="15">
    <source>
        <dbReference type="ARBA" id="ARBA00023065"/>
    </source>
</evidence>
<keyword evidence="6" id="KW-0109">Calcium transport</keyword>
<feature type="transmembrane region" description="Helical" evidence="20">
    <location>
        <begin position="98"/>
        <end position="118"/>
    </location>
</feature>
<feature type="transmembrane region" description="Helical" evidence="20">
    <location>
        <begin position="42"/>
        <end position="65"/>
    </location>
</feature>
<organism evidence="22 23">
    <name type="scientific">Adineta steineri</name>
    <dbReference type="NCBI Taxonomy" id="433720"/>
    <lineage>
        <taxon>Eukaryota</taxon>
        <taxon>Metazoa</taxon>
        <taxon>Spiralia</taxon>
        <taxon>Gnathifera</taxon>
        <taxon>Rotifera</taxon>
        <taxon>Eurotatoria</taxon>
        <taxon>Bdelloidea</taxon>
        <taxon>Adinetida</taxon>
        <taxon>Adinetidae</taxon>
        <taxon>Adineta</taxon>
    </lineage>
</organism>
<keyword evidence="11" id="KW-0106">Calcium</keyword>
<dbReference type="PANTHER" id="PTHR11878:SF76">
    <property type="entry name" value="CALX-BETA DOMAIN-CONTAINING PROTEIN"/>
    <property type="match status" value="1"/>
</dbReference>
<dbReference type="InterPro" id="IPR004837">
    <property type="entry name" value="NaCa_Exmemb"/>
</dbReference>
<feature type="transmembrane region" description="Helical" evidence="20">
    <location>
        <begin position="865"/>
        <end position="890"/>
    </location>
</feature>
<feature type="transmembrane region" description="Helical" evidence="20">
    <location>
        <begin position="196"/>
        <end position="216"/>
    </location>
</feature>
<feature type="transmembrane region" description="Helical" evidence="20">
    <location>
        <begin position="794"/>
        <end position="813"/>
    </location>
</feature>
<evidence type="ECO:0000256" key="6">
    <source>
        <dbReference type="ARBA" id="ARBA00022568"/>
    </source>
</evidence>
<dbReference type="InterPro" id="IPR044880">
    <property type="entry name" value="NCX_ion-bd_dom_sf"/>
</dbReference>
<reference evidence="22" key="1">
    <citation type="submission" date="2021-02" db="EMBL/GenBank/DDBJ databases">
        <authorList>
            <person name="Nowell W R."/>
        </authorList>
    </citation>
    <scope>NUCLEOTIDE SEQUENCE</scope>
</reference>
<dbReference type="InterPro" id="IPR003644">
    <property type="entry name" value="Calx_beta"/>
</dbReference>
<evidence type="ECO:0000313" key="22">
    <source>
        <dbReference type="EMBL" id="CAF1234289.1"/>
    </source>
</evidence>
<dbReference type="EMBL" id="CAJNON010000385">
    <property type="protein sequence ID" value="CAF1234289.1"/>
    <property type="molecule type" value="Genomic_DNA"/>
</dbReference>
<dbReference type="GO" id="GO:0046872">
    <property type="term" value="F:metal ion binding"/>
    <property type="evidence" value="ECO:0007669"/>
    <property type="project" value="UniProtKB-KW"/>
</dbReference>